<feature type="domain" description="NAD(P)-binding" evidence="1">
    <location>
        <begin position="7"/>
        <end position="113"/>
    </location>
</feature>
<dbReference type="Gene3D" id="3.40.50.720">
    <property type="entry name" value="NAD(P)-binding Rossmann-like Domain"/>
    <property type="match status" value="1"/>
</dbReference>
<dbReference type="RefSeq" id="WP_084236958.1">
    <property type="nucleotide sequence ID" value="NZ_FWXT01000001.1"/>
</dbReference>
<reference evidence="3" key="1">
    <citation type="submission" date="2017-04" db="EMBL/GenBank/DDBJ databases">
        <authorList>
            <person name="Varghese N."/>
            <person name="Submissions S."/>
        </authorList>
    </citation>
    <scope>NUCLEOTIDE SEQUENCE [LARGE SCALE GENOMIC DNA]</scope>
    <source>
        <strain evidence="3">DSM 12126</strain>
    </source>
</reference>
<dbReference type="AlphaFoldDB" id="A0A1W1ZEV5"/>
<proteinExistence type="predicted"/>
<name>A0A1W1ZEV5_9SPHI</name>
<keyword evidence="3" id="KW-1185">Reference proteome</keyword>
<evidence type="ECO:0000313" key="2">
    <source>
        <dbReference type="EMBL" id="SMC46681.1"/>
    </source>
</evidence>
<dbReference type="PANTHER" id="PTHR43162:SF1">
    <property type="entry name" value="PRESTALK A DIFFERENTIATION PROTEIN A"/>
    <property type="match status" value="1"/>
</dbReference>
<accession>A0A1W1ZEV5</accession>
<evidence type="ECO:0000313" key="3">
    <source>
        <dbReference type="Proteomes" id="UP000192756"/>
    </source>
</evidence>
<dbReference type="PANTHER" id="PTHR43162">
    <property type="match status" value="1"/>
</dbReference>
<organism evidence="2 3">
    <name type="scientific">Pedobacter africanus</name>
    <dbReference type="NCBI Taxonomy" id="151894"/>
    <lineage>
        <taxon>Bacteria</taxon>
        <taxon>Pseudomonadati</taxon>
        <taxon>Bacteroidota</taxon>
        <taxon>Sphingobacteriia</taxon>
        <taxon>Sphingobacteriales</taxon>
        <taxon>Sphingobacteriaceae</taxon>
        <taxon>Pedobacter</taxon>
    </lineage>
</organism>
<dbReference type="OrthoDB" id="2149806at2"/>
<dbReference type="Proteomes" id="UP000192756">
    <property type="component" value="Unassembled WGS sequence"/>
</dbReference>
<dbReference type="Gene3D" id="3.90.25.10">
    <property type="entry name" value="UDP-galactose 4-epimerase, domain 1"/>
    <property type="match status" value="1"/>
</dbReference>
<dbReference type="SUPFAM" id="SSF51735">
    <property type="entry name" value="NAD(P)-binding Rossmann-fold domains"/>
    <property type="match status" value="1"/>
</dbReference>
<dbReference type="EMBL" id="FWXT01000001">
    <property type="protein sequence ID" value="SMC46681.1"/>
    <property type="molecule type" value="Genomic_DNA"/>
</dbReference>
<dbReference type="InterPro" id="IPR036291">
    <property type="entry name" value="NAD(P)-bd_dom_sf"/>
</dbReference>
<dbReference type="InterPro" id="IPR051604">
    <property type="entry name" value="Ergot_Alk_Oxidoreductase"/>
</dbReference>
<dbReference type="InterPro" id="IPR016040">
    <property type="entry name" value="NAD(P)-bd_dom"/>
</dbReference>
<sequence>MNFTITGSLGNISKPLAETLIVAGHQVTIISSKPDKARAIEALGATAAIGSVEDVDFLTAAFKGKDAIYTMVPPNFGASNIRDFIGSTGKKYAEAIKASGVKKVVNLSSIGAHLDGGSGPISGLHDVEQAYSELDGVAVKHLRPAYFYTNFYGNVDMIKHAGILGSNYDAATPLVLVHPNDIAAAAAEELQQGFAGKSVRYIASDETTAANVAKVLGTAIGKPELPWVEFNDEDALQGMLQAGLPEVMAKSYVEMGAATRSRILYAHYFNNRPASLGKIKLEDFAKEFAKAFV</sequence>
<protein>
    <submittedName>
        <fullName evidence="2">Uncharacterized conserved protein YbjT, contains NAD(P)-binding and DUF2867 domains</fullName>
    </submittedName>
</protein>
<dbReference type="STRING" id="151894.SAMN04488524_0642"/>
<dbReference type="Pfam" id="PF13460">
    <property type="entry name" value="NAD_binding_10"/>
    <property type="match status" value="1"/>
</dbReference>
<evidence type="ECO:0000259" key="1">
    <source>
        <dbReference type="Pfam" id="PF13460"/>
    </source>
</evidence>
<gene>
    <name evidence="2" type="ORF">SAMN04488524_0642</name>
</gene>